<keyword evidence="5" id="KW-0326">Glycosidase</keyword>
<dbReference type="Gene3D" id="3.40.50.200">
    <property type="entry name" value="Peptidase S8/S53 domain"/>
    <property type="match status" value="1"/>
</dbReference>
<evidence type="ECO:0000256" key="7">
    <source>
        <dbReference type="PROSITE-ProRule" id="PRU01240"/>
    </source>
</evidence>
<keyword evidence="6" id="KW-0624">Polysaccharide degradation</keyword>
<dbReference type="PROSITE" id="PS00136">
    <property type="entry name" value="SUBTILASE_ASP"/>
    <property type="match status" value="1"/>
</dbReference>
<feature type="signal peptide" evidence="9">
    <location>
        <begin position="1"/>
        <end position="30"/>
    </location>
</feature>
<dbReference type="InterPro" id="IPR023827">
    <property type="entry name" value="Peptidase_S8_Asp-AS"/>
</dbReference>
<keyword evidence="4 7" id="KW-0720">Serine protease</keyword>
<evidence type="ECO:0000313" key="12">
    <source>
        <dbReference type="Proteomes" id="UP001501490"/>
    </source>
</evidence>
<dbReference type="InterPro" id="IPR050131">
    <property type="entry name" value="Peptidase_S8_subtilisin-like"/>
</dbReference>
<dbReference type="Proteomes" id="UP001501490">
    <property type="component" value="Unassembled WGS sequence"/>
</dbReference>
<evidence type="ECO:0000256" key="3">
    <source>
        <dbReference type="ARBA" id="ARBA00022801"/>
    </source>
</evidence>
<reference evidence="12" key="1">
    <citation type="journal article" date="2019" name="Int. J. Syst. Evol. Microbiol.">
        <title>The Global Catalogue of Microorganisms (GCM) 10K type strain sequencing project: providing services to taxonomists for standard genome sequencing and annotation.</title>
        <authorList>
            <consortium name="The Broad Institute Genomics Platform"/>
            <consortium name="The Broad Institute Genome Sequencing Center for Infectious Disease"/>
            <person name="Wu L."/>
            <person name="Ma J."/>
        </authorList>
    </citation>
    <scope>NUCLEOTIDE SEQUENCE [LARGE SCALE GENOMIC DNA]</scope>
    <source>
        <strain evidence="12">JCM 16929</strain>
    </source>
</reference>
<dbReference type="SUPFAM" id="SSF49265">
    <property type="entry name" value="Fibronectin type III"/>
    <property type="match status" value="1"/>
</dbReference>
<dbReference type="EMBL" id="BAABAB010000006">
    <property type="protein sequence ID" value="GAA3609788.1"/>
    <property type="molecule type" value="Genomic_DNA"/>
</dbReference>
<evidence type="ECO:0000256" key="9">
    <source>
        <dbReference type="SAM" id="SignalP"/>
    </source>
</evidence>
<dbReference type="PROSITE" id="PS50853">
    <property type="entry name" value="FN3"/>
    <property type="match status" value="2"/>
</dbReference>
<evidence type="ECO:0000256" key="1">
    <source>
        <dbReference type="ARBA" id="ARBA00011073"/>
    </source>
</evidence>
<dbReference type="InterPro" id="IPR000209">
    <property type="entry name" value="Peptidase_S8/S53_dom"/>
</dbReference>
<gene>
    <name evidence="11" type="ORF">GCM10022236_09340</name>
</gene>
<sequence length="589" mass="60782">MSRRVLRSLGVIAATALVATIAGPLAPAEAATTARYIVTTTNAGETVQAVNALANTKAKVKRQYRHVMQGFSAELTDAQVRQLRADPGVESVVPNTAVHAISPVRAAGQQTSATWGLDRIDQRTVTRDGKYGYDLTGAGVTAYVIDTGIRMDHSEFQGRAVSGHDFVDNDDDASDCPSNYLDDPDNDKISHGTHVAATIGGATYGVAKQVSLVSLRVLNCSGGGDVDTVVAALEWVAAHKSGPSVVNMSLGGDANEALDKAVAGIIAKGVPVTVAAGNSAENACGASPARVPAALTVGATDRNDHYADFTNWGSCLDLFAPGVDIVSAGTLTTTASLTLSGTSMASPHVAGAVARYLQAYPKATPAQVSSAIIGEATTGVVNDDESPNRLLFTAYATQPTNVTSSRSDKSKTVTVHWSAPISDGGYPVTGYQLVRSGKDAAGHASATANVGAGVRSYTFGKLKAGTTYTITVRARNARALGVPSTTKQTITAVPGAPKITSAKSGSTKDKKRSISVRWSKPTSGGPVKTYVISVTRNSTGSVKAVTMSSRARAVTISGLKNKKAYTVRVKAANDSGGTTAKWNKSVKAR</sequence>
<feature type="domain" description="Fibronectin type-III" evidence="10">
    <location>
        <begin position="496"/>
        <end position="589"/>
    </location>
</feature>
<evidence type="ECO:0000256" key="6">
    <source>
        <dbReference type="ARBA" id="ARBA00023326"/>
    </source>
</evidence>
<dbReference type="InterPro" id="IPR015500">
    <property type="entry name" value="Peptidase_S8_subtilisin-rel"/>
</dbReference>
<dbReference type="Pfam" id="PF05922">
    <property type="entry name" value="Inhibitor_I9"/>
    <property type="match status" value="1"/>
</dbReference>
<keyword evidence="12" id="KW-1185">Reference proteome</keyword>
<dbReference type="SMART" id="SM00060">
    <property type="entry name" value="FN3"/>
    <property type="match status" value="2"/>
</dbReference>
<proteinExistence type="inferred from homology"/>
<feature type="active site" description="Charge relay system" evidence="7">
    <location>
        <position position="146"/>
    </location>
</feature>
<evidence type="ECO:0000256" key="4">
    <source>
        <dbReference type="ARBA" id="ARBA00022825"/>
    </source>
</evidence>
<comment type="similarity">
    <text evidence="1 7 8">Belongs to the peptidase S8 family.</text>
</comment>
<dbReference type="PANTHER" id="PTHR43806">
    <property type="entry name" value="PEPTIDASE S8"/>
    <property type="match status" value="1"/>
</dbReference>
<dbReference type="Gene3D" id="3.30.70.80">
    <property type="entry name" value="Peptidase S8 propeptide/proteinase inhibitor I9"/>
    <property type="match status" value="1"/>
</dbReference>
<dbReference type="Pfam" id="PF00082">
    <property type="entry name" value="Peptidase_S8"/>
    <property type="match status" value="1"/>
</dbReference>
<dbReference type="PROSITE" id="PS51892">
    <property type="entry name" value="SUBTILASE"/>
    <property type="match status" value="1"/>
</dbReference>
<dbReference type="PROSITE" id="PS00138">
    <property type="entry name" value="SUBTILASE_SER"/>
    <property type="match status" value="1"/>
</dbReference>
<dbReference type="InterPro" id="IPR003961">
    <property type="entry name" value="FN3_dom"/>
</dbReference>
<evidence type="ECO:0000256" key="8">
    <source>
        <dbReference type="RuleBase" id="RU003355"/>
    </source>
</evidence>
<accession>A0ABP6ZJB1</accession>
<dbReference type="Gene3D" id="2.60.40.10">
    <property type="entry name" value="Immunoglobulins"/>
    <property type="match status" value="2"/>
</dbReference>
<dbReference type="CDD" id="cd04077">
    <property type="entry name" value="Peptidases_S8_PCSK9_ProteinaseK_like"/>
    <property type="match status" value="1"/>
</dbReference>
<dbReference type="InterPro" id="IPR037045">
    <property type="entry name" value="S8pro/Inhibitor_I9_sf"/>
</dbReference>
<dbReference type="SUPFAM" id="SSF54897">
    <property type="entry name" value="Protease propeptides/inhibitors"/>
    <property type="match status" value="1"/>
</dbReference>
<evidence type="ECO:0000256" key="5">
    <source>
        <dbReference type="ARBA" id="ARBA00023295"/>
    </source>
</evidence>
<dbReference type="PANTHER" id="PTHR43806:SF11">
    <property type="entry name" value="CEREVISIN-RELATED"/>
    <property type="match status" value="1"/>
</dbReference>
<keyword evidence="9" id="KW-0732">Signal</keyword>
<feature type="active site" description="Charge relay system" evidence="7">
    <location>
        <position position="191"/>
    </location>
</feature>
<dbReference type="InterPro" id="IPR036852">
    <property type="entry name" value="Peptidase_S8/S53_dom_sf"/>
</dbReference>
<dbReference type="Pfam" id="PF00041">
    <property type="entry name" value="fn3"/>
    <property type="match status" value="2"/>
</dbReference>
<dbReference type="InterPro" id="IPR010259">
    <property type="entry name" value="S8pro/Inhibitor_I9"/>
</dbReference>
<feature type="domain" description="Fibronectin type-III" evidence="10">
    <location>
        <begin position="398"/>
        <end position="495"/>
    </location>
</feature>
<dbReference type="InterPro" id="IPR034193">
    <property type="entry name" value="PCSK9_ProteinaseK-like"/>
</dbReference>
<feature type="active site" description="Charge relay system" evidence="7">
    <location>
        <position position="343"/>
    </location>
</feature>
<name>A0ABP6ZJB1_9ACTN</name>
<protein>
    <recommendedName>
        <fullName evidence="10">Fibronectin type-III domain-containing protein</fullName>
    </recommendedName>
</protein>
<evidence type="ECO:0000259" key="10">
    <source>
        <dbReference type="PROSITE" id="PS50853"/>
    </source>
</evidence>
<keyword evidence="2 7" id="KW-0645">Protease</keyword>
<dbReference type="RefSeq" id="WP_344801927.1">
    <property type="nucleotide sequence ID" value="NZ_BAABAB010000006.1"/>
</dbReference>
<keyword evidence="6" id="KW-0119">Carbohydrate metabolism</keyword>
<comment type="caution">
    <text evidence="11">The sequence shown here is derived from an EMBL/GenBank/DDBJ whole genome shotgun (WGS) entry which is preliminary data.</text>
</comment>
<evidence type="ECO:0000313" key="11">
    <source>
        <dbReference type="EMBL" id="GAA3609788.1"/>
    </source>
</evidence>
<keyword evidence="3 7" id="KW-0378">Hydrolase</keyword>
<feature type="chain" id="PRO_5046060442" description="Fibronectin type-III domain-containing protein" evidence="9">
    <location>
        <begin position="31"/>
        <end position="589"/>
    </location>
</feature>
<dbReference type="InterPro" id="IPR036116">
    <property type="entry name" value="FN3_sf"/>
</dbReference>
<dbReference type="InterPro" id="IPR013783">
    <property type="entry name" value="Ig-like_fold"/>
</dbReference>
<evidence type="ECO:0000256" key="2">
    <source>
        <dbReference type="ARBA" id="ARBA00022670"/>
    </source>
</evidence>
<dbReference type="PRINTS" id="PR00723">
    <property type="entry name" value="SUBTILISIN"/>
</dbReference>
<dbReference type="SUPFAM" id="SSF52743">
    <property type="entry name" value="Subtilisin-like"/>
    <property type="match status" value="1"/>
</dbReference>
<dbReference type="InterPro" id="IPR023828">
    <property type="entry name" value="Peptidase_S8_Ser-AS"/>
</dbReference>
<organism evidence="11 12">
    <name type="scientific">Microlunatus ginsengisoli</name>
    <dbReference type="NCBI Taxonomy" id="363863"/>
    <lineage>
        <taxon>Bacteria</taxon>
        <taxon>Bacillati</taxon>
        <taxon>Actinomycetota</taxon>
        <taxon>Actinomycetes</taxon>
        <taxon>Propionibacteriales</taxon>
        <taxon>Propionibacteriaceae</taxon>
        <taxon>Microlunatus</taxon>
    </lineage>
</organism>
<dbReference type="CDD" id="cd00063">
    <property type="entry name" value="FN3"/>
    <property type="match status" value="2"/>
</dbReference>